<keyword evidence="2" id="KW-1185">Reference proteome</keyword>
<evidence type="ECO:0000313" key="1">
    <source>
        <dbReference type="EMBL" id="POG67104.1"/>
    </source>
</evidence>
<reference evidence="1 2" key="1">
    <citation type="journal article" date="2013" name="Proc. Natl. Acad. Sci. U.S.A.">
        <title>Genome of an arbuscular mycorrhizal fungus provides insight into the oldest plant symbiosis.</title>
        <authorList>
            <person name="Tisserant E."/>
            <person name="Malbreil M."/>
            <person name="Kuo A."/>
            <person name="Kohler A."/>
            <person name="Symeonidi A."/>
            <person name="Balestrini R."/>
            <person name="Charron P."/>
            <person name="Duensing N."/>
            <person name="Frei Dit Frey N."/>
            <person name="Gianinazzi-Pearson V."/>
            <person name="Gilbert L.B."/>
            <person name="Handa Y."/>
            <person name="Herr J.R."/>
            <person name="Hijri M."/>
            <person name="Koul R."/>
            <person name="Kawaguchi M."/>
            <person name="Krajinski F."/>
            <person name="Lammers P.J."/>
            <person name="Masclaux F.G."/>
            <person name="Murat C."/>
            <person name="Morin E."/>
            <person name="Ndikumana S."/>
            <person name="Pagni M."/>
            <person name="Petitpierre D."/>
            <person name="Requena N."/>
            <person name="Rosikiewicz P."/>
            <person name="Riley R."/>
            <person name="Saito K."/>
            <person name="San Clemente H."/>
            <person name="Shapiro H."/>
            <person name="van Tuinen D."/>
            <person name="Becard G."/>
            <person name="Bonfante P."/>
            <person name="Paszkowski U."/>
            <person name="Shachar-Hill Y.Y."/>
            <person name="Tuskan G.A."/>
            <person name="Young P.W."/>
            <person name="Sanders I.R."/>
            <person name="Henrissat B."/>
            <person name="Rensing S.A."/>
            <person name="Grigoriev I.V."/>
            <person name="Corradi N."/>
            <person name="Roux C."/>
            <person name="Martin F."/>
        </authorList>
    </citation>
    <scope>NUCLEOTIDE SEQUENCE [LARGE SCALE GENOMIC DNA]</scope>
    <source>
        <strain evidence="1 2">DAOM 197198</strain>
    </source>
</reference>
<protein>
    <submittedName>
        <fullName evidence="1">Uncharacterized protein</fullName>
    </submittedName>
</protein>
<reference evidence="1 2" key="2">
    <citation type="journal article" date="2018" name="New Phytol.">
        <title>High intraspecific genome diversity in the model arbuscular mycorrhizal symbiont Rhizophagus irregularis.</title>
        <authorList>
            <person name="Chen E.C.H."/>
            <person name="Morin E."/>
            <person name="Beaudet D."/>
            <person name="Noel J."/>
            <person name="Yildirir G."/>
            <person name="Ndikumana S."/>
            <person name="Charron P."/>
            <person name="St-Onge C."/>
            <person name="Giorgi J."/>
            <person name="Kruger M."/>
            <person name="Marton T."/>
            <person name="Ropars J."/>
            <person name="Grigoriev I.V."/>
            <person name="Hainaut M."/>
            <person name="Henrissat B."/>
            <person name="Roux C."/>
            <person name="Martin F."/>
            <person name="Corradi N."/>
        </authorList>
    </citation>
    <scope>NUCLEOTIDE SEQUENCE [LARGE SCALE GENOMIC DNA]</scope>
    <source>
        <strain evidence="1 2">DAOM 197198</strain>
    </source>
</reference>
<accession>A0A2P4PNY2</accession>
<comment type="caution">
    <text evidence="1">The sequence shown here is derived from an EMBL/GenBank/DDBJ whole genome shotgun (WGS) entry which is preliminary data.</text>
</comment>
<dbReference type="AlphaFoldDB" id="A0A2P4PNY2"/>
<dbReference type="EMBL" id="AUPC02000177">
    <property type="protein sequence ID" value="POG67104.1"/>
    <property type="molecule type" value="Genomic_DNA"/>
</dbReference>
<proteinExistence type="predicted"/>
<gene>
    <name evidence="1" type="ORF">GLOIN_2v1650368</name>
</gene>
<dbReference type="Proteomes" id="UP000018888">
    <property type="component" value="Unassembled WGS sequence"/>
</dbReference>
<organism evidence="1 2">
    <name type="scientific">Rhizophagus irregularis (strain DAOM 181602 / DAOM 197198 / MUCL 43194)</name>
    <name type="common">Arbuscular mycorrhizal fungus</name>
    <name type="synonym">Glomus intraradices</name>
    <dbReference type="NCBI Taxonomy" id="747089"/>
    <lineage>
        <taxon>Eukaryota</taxon>
        <taxon>Fungi</taxon>
        <taxon>Fungi incertae sedis</taxon>
        <taxon>Mucoromycota</taxon>
        <taxon>Glomeromycotina</taxon>
        <taxon>Glomeromycetes</taxon>
        <taxon>Glomerales</taxon>
        <taxon>Glomeraceae</taxon>
        <taxon>Rhizophagus</taxon>
    </lineage>
</organism>
<evidence type="ECO:0000313" key="2">
    <source>
        <dbReference type="Proteomes" id="UP000018888"/>
    </source>
</evidence>
<feature type="non-terminal residue" evidence="1">
    <location>
        <position position="1"/>
    </location>
</feature>
<sequence>SIENSHSYAGAVNFFRLNRTLYDDMYVLVGWLGGKMFANLRKWKQFHATKLVLVFIFFNS</sequence>
<name>A0A2P4PNY2_RHIID</name>